<dbReference type="GO" id="GO:0000774">
    <property type="term" value="F:adenyl-nucleotide exchange factor activity"/>
    <property type="evidence" value="ECO:0007669"/>
    <property type="project" value="TreeGrafter"/>
</dbReference>
<dbReference type="InterPro" id="IPR016024">
    <property type="entry name" value="ARM-type_fold"/>
</dbReference>
<name>A0AA35YQJ5_LACSI</name>
<dbReference type="Gene3D" id="1.25.10.10">
    <property type="entry name" value="Leucine-rich Repeat Variant"/>
    <property type="match status" value="1"/>
</dbReference>
<dbReference type="InterPro" id="IPR050693">
    <property type="entry name" value="Hsp70_NEF-Inhibitors"/>
</dbReference>
<dbReference type="InterPro" id="IPR013918">
    <property type="entry name" value="Nucleotide_exch_fac_Fes1"/>
</dbReference>
<gene>
    <name evidence="3" type="ORF">LSALG_LOCUS18016</name>
</gene>
<feature type="domain" description="Nucleotide exchange factor Fes1" evidence="2">
    <location>
        <begin position="67"/>
        <end position="158"/>
    </location>
</feature>
<dbReference type="Pfam" id="PF08609">
    <property type="entry name" value="Fes1"/>
    <property type="match status" value="1"/>
</dbReference>
<dbReference type="PANTHER" id="PTHR19316:SF32">
    <property type="entry name" value="ARM REPEAT SUPERFAMILY PROTEIN"/>
    <property type="match status" value="1"/>
</dbReference>
<dbReference type="InterPro" id="IPR011989">
    <property type="entry name" value="ARM-like"/>
</dbReference>
<feature type="chain" id="PRO_5041251197" description="Nucleotide exchange factor Fes1 domain-containing protein" evidence="1">
    <location>
        <begin position="23"/>
        <end position="390"/>
    </location>
</feature>
<proteinExistence type="predicted"/>
<evidence type="ECO:0000313" key="3">
    <source>
        <dbReference type="EMBL" id="CAI9278122.1"/>
    </source>
</evidence>
<keyword evidence="1" id="KW-0732">Signal</keyword>
<dbReference type="AlphaFoldDB" id="A0AA35YQJ5"/>
<organism evidence="3 4">
    <name type="scientific">Lactuca saligna</name>
    <name type="common">Willowleaf lettuce</name>
    <dbReference type="NCBI Taxonomy" id="75948"/>
    <lineage>
        <taxon>Eukaryota</taxon>
        <taxon>Viridiplantae</taxon>
        <taxon>Streptophyta</taxon>
        <taxon>Embryophyta</taxon>
        <taxon>Tracheophyta</taxon>
        <taxon>Spermatophyta</taxon>
        <taxon>Magnoliopsida</taxon>
        <taxon>eudicotyledons</taxon>
        <taxon>Gunneridae</taxon>
        <taxon>Pentapetalae</taxon>
        <taxon>asterids</taxon>
        <taxon>campanulids</taxon>
        <taxon>Asterales</taxon>
        <taxon>Asteraceae</taxon>
        <taxon>Cichorioideae</taxon>
        <taxon>Cichorieae</taxon>
        <taxon>Lactucinae</taxon>
        <taxon>Lactuca</taxon>
    </lineage>
</organism>
<dbReference type="PANTHER" id="PTHR19316">
    <property type="entry name" value="PROTEIN FOLDING REGULATOR"/>
    <property type="match status" value="1"/>
</dbReference>
<sequence>MGRILLTFALVVVVMAVGISMAEPVNQSASGGLFWSTANGNGHLARNAETDESLNDHDELDGGFPSLDGMLQWAIGHSDPAKLELKAHDVQQLSTDELQKRQMEIKELVEKLEMPSDAKLMQIAIDDLNNSSLSLEDHLRALEELLILVEAIDNANDLHKLGGLASVIRELSNSDPGIRVACAWIVGKASQNNPVVQKQVLELGALPQLMTMVKSSVLEEEAIKALYAVSAIIRNNLNGLKLFYSQGGDLMLQGVLSNTTADVRLRRRSVSLVADLAEYQLEYSSKLEVPFFSNCALVRLLIDLTASSDLDLHEKVLLAVKNLLMLKSTEFLVVDGFCGLQGALEKMRQQLQESILEENQREYATDVEDLCKEVDFIYLEKLKKISQVPT</sequence>
<evidence type="ECO:0000313" key="4">
    <source>
        <dbReference type="Proteomes" id="UP001177003"/>
    </source>
</evidence>
<evidence type="ECO:0000256" key="1">
    <source>
        <dbReference type="SAM" id="SignalP"/>
    </source>
</evidence>
<accession>A0AA35YQJ5</accession>
<reference evidence="3" key="1">
    <citation type="submission" date="2023-04" db="EMBL/GenBank/DDBJ databases">
        <authorList>
            <person name="Vijverberg K."/>
            <person name="Xiong W."/>
            <person name="Schranz E."/>
        </authorList>
    </citation>
    <scope>NUCLEOTIDE SEQUENCE</scope>
</reference>
<dbReference type="GO" id="GO:0005783">
    <property type="term" value="C:endoplasmic reticulum"/>
    <property type="evidence" value="ECO:0007669"/>
    <property type="project" value="TreeGrafter"/>
</dbReference>
<keyword evidence="4" id="KW-1185">Reference proteome</keyword>
<protein>
    <recommendedName>
        <fullName evidence="2">Nucleotide exchange factor Fes1 domain-containing protein</fullName>
    </recommendedName>
</protein>
<dbReference type="Proteomes" id="UP001177003">
    <property type="component" value="Chromosome 4"/>
</dbReference>
<feature type="signal peptide" evidence="1">
    <location>
        <begin position="1"/>
        <end position="22"/>
    </location>
</feature>
<dbReference type="SUPFAM" id="SSF48371">
    <property type="entry name" value="ARM repeat"/>
    <property type="match status" value="1"/>
</dbReference>
<evidence type="ECO:0000259" key="2">
    <source>
        <dbReference type="Pfam" id="PF08609"/>
    </source>
</evidence>
<dbReference type="EMBL" id="OX465080">
    <property type="protein sequence ID" value="CAI9278122.1"/>
    <property type="molecule type" value="Genomic_DNA"/>
</dbReference>